<keyword evidence="9 11" id="KW-0663">Pyridoxal phosphate</keyword>
<dbReference type="AlphaFoldDB" id="A0A927F0B7"/>
<keyword evidence="8 12" id="KW-0808">Transferase</keyword>
<sequence length="442" mass="46950">MTPTLFETTESAVRSYSRSFPGVFTSAKGDLLFTESGERYIDFLSGAGTLNYGHSPDCVKQELIDYLDRDGLMHGLDLSTTAKADFLDALRTFVLQPRGLDYRVQFTSPSGTNAVEAALKLARLVTGRTTVVAFSGGFHGVSAGSLAATASGYFRQGLHATLSHVTHVPYPDSPLGEFDSLGLLRRMVEDPSSGVEKPAAVVLETVQGEGGVWVAPVAFLQGLRELCDEHGILLVVDDIQAGCGRTGTFFSFERAGIVPDLVTLSKSLGGYGLPLAVLLLKPELDIWQPGQHNGTFRGNQLAFVAASAALRHFWGDDAFSRQVRTKGELVTELLMRRVAGPLGVHVRGLGLMQAVDVGGVPGLDAAEVSRRCFAKGLVIETCGRRDEVLKILPPLTVSQVNLSAGLTILIDTLTELYRADAAAGTTGAAAPYELTTNGVPAG</sequence>
<evidence type="ECO:0000256" key="10">
    <source>
        <dbReference type="ARBA" id="ARBA00049111"/>
    </source>
</evidence>
<proteinExistence type="inferred from homology"/>
<dbReference type="SUPFAM" id="SSF53383">
    <property type="entry name" value="PLP-dependent transferases"/>
    <property type="match status" value="1"/>
</dbReference>
<evidence type="ECO:0000256" key="8">
    <source>
        <dbReference type="ARBA" id="ARBA00022679"/>
    </source>
</evidence>
<comment type="caution">
    <text evidence="13">The sequence shown here is derived from an EMBL/GenBank/DDBJ whole genome shotgun (WGS) entry which is preliminary data.</text>
</comment>
<keyword evidence="7 12" id="KW-0032">Aminotransferase</keyword>
<dbReference type="InterPro" id="IPR015422">
    <property type="entry name" value="PyrdxlP-dep_Trfase_small"/>
</dbReference>
<evidence type="ECO:0000256" key="11">
    <source>
        <dbReference type="RuleBase" id="RU003560"/>
    </source>
</evidence>
<evidence type="ECO:0000256" key="5">
    <source>
        <dbReference type="ARBA" id="ARBA00013155"/>
    </source>
</evidence>
<evidence type="ECO:0000256" key="12">
    <source>
        <dbReference type="RuleBase" id="RU365034"/>
    </source>
</evidence>
<evidence type="ECO:0000313" key="13">
    <source>
        <dbReference type="EMBL" id="MBD3932032.1"/>
    </source>
</evidence>
<protein>
    <recommendedName>
        <fullName evidence="6 12">Diaminobutyrate--2-oxoglutarate transaminase</fullName>
        <ecNumber evidence="5 12">2.6.1.76</ecNumber>
    </recommendedName>
    <alternativeName>
        <fullName evidence="12">DABA aminotransferase</fullName>
    </alternativeName>
</protein>
<dbReference type="InterPro" id="IPR004637">
    <property type="entry name" value="Dat"/>
</dbReference>
<accession>A0A927F0B7</accession>
<comment type="similarity">
    <text evidence="4 11">Belongs to the class-III pyridoxal-phosphate-dependent aminotransferase family.</text>
</comment>
<comment type="pathway">
    <text evidence="3 12">Amine and polyamine biosynthesis; ectoine biosynthesis; L-ectoine from L-aspartate 4-semialdehyde: step 1/3.</text>
</comment>
<evidence type="ECO:0000256" key="3">
    <source>
        <dbReference type="ARBA" id="ARBA00004946"/>
    </source>
</evidence>
<dbReference type="InterPro" id="IPR005814">
    <property type="entry name" value="Aminotrans_3"/>
</dbReference>
<comment type="catalytic activity">
    <reaction evidence="10 12">
        <text>L-2,4-diaminobutanoate + 2-oxoglutarate = L-aspartate 4-semialdehyde + L-glutamate</text>
        <dbReference type="Rhea" id="RHEA:11160"/>
        <dbReference type="ChEBI" id="CHEBI:16810"/>
        <dbReference type="ChEBI" id="CHEBI:29985"/>
        <dbReference type="ChEBI" id="CHEBI:58761"/>
        <dbReference type="ChEBI" id="CHEBI:537519"/>
        <dbReference type="EC" id="2.6.1.76"/>
    </reaction>
</comment>
<dbReference type="InterPro" id="IPR049704">
    <property type="entry name" value="Aminotrans_3_PPA_site"/>
</dbReference>
<dbReference type="EMBL" id="JACXYU010000004">
    <property type="protein sequence ID" value="MBD3932032.1"/>
    <property type="molecule type" value="Genomic_DNA"/>
</dbReference>
<dbReference type="PROSITE" id="PS00600">
    <property type="entry name" value="AA_TRANSFER_CLASS_3"/>
    <property type="match status" value="1"/>
</dbReference>
<dbReference type="InterPro" id="IPR012773">
    <property type="entry name" value="Ectoine_EctB"/>
</dbReference>
<dbReference type="PIRSF" id="PIRSF000521">
    <property type="entry name" value="Transaminase_4ab_Lys_Orn"/>
    <property type="match status" value="1"/>
</dbReference>
<dbReference type="Gene3D" id="3.90.1150.10">
    <property type="entry name" value="Aspartate Aminotransferase, domain 1"/>
    <property type="match status" value="1"/>
</dbReference>
<dbReference type="InterPro" id="IPR015424">
    <property type="entry name" value="PyrdxlP-dep_Trfase"/>
</dbReference>
<dbReference type="EC" id="2.6.1.76" evidence="5 12"/>
<name>A0A927F0B7_9ACTN</name>
<dbReference type="Proteomes" id="UP000632289">
    <property type="component" value="Unassembled WGS sequence"/>
</dbReference>
<keyword evidence="14" id="KW-1185">Reference proteome</keyword>
<dbReference type="Pfam" id="PF00202">
    <property type="entry name" value="Aminotran_3"/>
    <property type="match status" value="1"/>
</dbReference>
<dbReference type="GO" id="GO:0019491">
    <property type="term" value="P:ectoine biosynthetic process"/>
    <property type="evidence" value="ECO:0007669"/>
    <property type="project" value="InterPro"/>
</dbReference>
<dbReference type="CDD" id="cd00610">
    <property type="entry name" value="OAT_like"/>
    <property type="match status" value="1"/>
</dbReference>
<gene>
    <name evidence="13" type="primary">ectB</name>
    <name evidence="13" type="ORF">IF129_10745</name>
</gene>
<dbReference type="PANTHER" id="PTHR43552:SF2">
    <property type="entry name" value="DIAMINOBUTYRATE--2-OXOGLUTARATE TRANSAMINASE"/>
    <property type="match status" value="1"/>
</dbReference>
<evidence type="ECO:0000313" key="14">
    <source>
        <dbReference type="Proteomes" id="UP000632289"/>
    </source>
</evidence>
<dbReference type="Gene3D" id="3.40.640.10">
    <property type="entry name" value="Type I PLP-dependent aspartate aminotransferase-like (Major domain)"/>
    <property type="match status" value="1"/>
</dbReference>
<comment type="cofactor">
    <cofactor evidence="1 12">
        <name>pyridoxal 5'-phosphate</name>
        <dbReference type="ChEBI" id="CHEBI:597326"/>
    </cofactor>
</comment>
<dbReference type="InterPro" id="IPR015421">
    <property type="entry name" value="PyrdxlP-dep_Trfase_major"/>
</dbReference>
<dbReference type="InterPro" id="IPR001917">
    <property type="entry name" value="Aminotrans_II_pyridoxalP_BS"/>
</dbReference>
<dbReference type="NCBIfam" id="NF006733">
    <property type="entry name" value="PRK09264.1"/>
    <property type="match status" value="1"/>
</dbReference>
<dbReference type="PROSITE" id="PS00599">
    <property type="entry name" value="AA_TRANSFER_CLASS_2"/>
    <property type="match status" value="1"/>
</dbReference>
<dbReference type="GO" id="GO:0047307">
    <property type="term" value="F:diaminobutyrate-pyruvate transaminase activity"/>
    <property type="evidence" value="ECO:0007669"/>
    <property type="project" value="InterPro"/>
</dbReference>
<evidence type="ECO:0000256" key="1">
    <source>
        <dbReference type="ARBA" id="ARBA00001933"/>
    </source>
</evidence>
<evidence type="ECO:0000256" key="4">
    <source>
        <dbReference type="ARBA" id="ARBA00008954"/>
    </source>
</evidence>
<evidence type="ECO:0000256" key="9">
    <source>
        <dbReference type="ARBA" id="ARBA00022898"/>
    </source>
</evidence>
<dbReference type="FunFam" id="3.40.640.10:FF:000004">
    <property type="entry name" value="Acetylornithine aminotransferase"/>
    <property type="match status" value="1"/>
</dbReference>
<dbReference type="GO" id="GO:0045303">
    <property type="term" value="F:diaminobutyrate-2-oxoglutarate transaminase activity"/>
    <property type="evidence" value="ECO:0007669"/>
    <property type="project" value="UniProtKB-EC"/>
</dbReference>
<evidence type="ECO:0000256" key="6">
    <source>
        <dbReference type="ARBA" id="ARBA00014798"/>
    </source>
</evidence>
<dbReference type="NCBIfam" id="TIGR00709">
    <property type="entry name" value="dat"/>
    <property type="match status" value="1"/>
</dbReference>
<reference evidence="13" key="1">
    <citation type="submission" date="2020-09" db="EMBL/GenBank/DDBJ databases">
        <title>Secondary metabolite and genome analysis of marine Streptomyces chumphonensis KK1-2T.</title>
        <authorList>
            <person name="Phongsopitanun W."/>
            <person name="Kanchanasin P."/>
            <person name="Pittayakhajonwut P."/>
            <person name="Suwanborirux K."/>
            <person name="Tanasupawat S."/>
        </authorList>
    </citation>
    <scope>NUCLEOTIDE SEQUENCE</scope>
    <source>
        <strain evidence="13">KK1-2</strain>
    </source>
</reference>
<evidence type="ECO:0000256" key="2">
    <source>
        <dbReference type="ARBA" id="ARBA00002189"/>
    </source>
</evidence>
<dbReference type="NCBIfam" id="TIGR02407">
    <property type="entry name" value="ectoine_ectB"/>
    <property type="match status" value="1"/>
</dbReference>
<dbReference type="PANTHER" id="PTHR43552">
    <property type="entry name" value="DIAMINOBUTYRATE--2-OXOGLUTARATE AMINOTRANSFERASE"/>
    <property type="match status" value="1"/>
</dbReference>
<organism evidence="13 14">
    <name type="scientific">Streptomyces chumphonensis</name>
    <dbReference type="NCBI Taxonomy" id="1214925"/>
    <lineage>
        <taxon>Bacteria</taxon>
        <taxon>Bacillati</taxon>
        <taxon>Actinomycetota</taxon>
        <taxon>Actinomycetes</taxon>
        <taxon>Kitasatosporales</taxon>
        <taxon>Streptomycetaceae</taxon>
        <taxon>Streptomyces</taxon>
    </lineage>
</organism>
<comment type="function">
    <text evidence="2 12">Catalyzes reversively the conversion of L-aspartate beta-semialdehyde (ASA) to L-2,4-diaminobutyrate (DABA) by transamination with L-glutamate.</text>
</comment>
<dbReference type="GO" id="GO:0030170">
    <property type="term" value="F:pyridoxal phosphate binding"/>
    <property type="evidence" value="ECO:0007669"/>
    <property type="project" value="InterPro"/>
</dbReference>
<evidence type="ECO:0000256" key="7">
    <source>
        <dbReference type="ARBA" id="ARBA00022576"/>
    </source>
</evidence>